<dbReference type="Proteomes" id="UP000199109">
    <property type="component" value="Unassembled WGS sequence"/>
</dbReference>
<proteinExistence type="predicted"/>
<evidence type="ECO:0000313" key="2">
    <source>
        <dbReference type="EMBL" id="SDE23263.1"/>
    </source>
</evidence>
<keyword evidence="1" id="KW-1133">Transmembrane helix</keyword>
<evidence type="ECO:0000256" key="1">
    <source>
        <dbReference type="SAM" id="Phobius"/>
    </source>
</evidence>
<dbReference type="AlphaFoldDB" id="A0A1G7B8B9"/>
<protein>
    <submittedName>
        <fullName evidence="2">Uncharacterized protein</fullName>
    </submittedName>
</protein>
<accession>A0A1G7B8B9</accession>
<keyword evidence="1" id="KW-0472">Membrane</keyword>
<gene>
    <name evidence="2" type="ORF">SAMN05421636_10448</name>
</gene>
<reference evidence="2 3" key="1">
    <citation type="submission" date="2016-10" db="EMBL/GenBank/DDBJ databases">
        <authorList>
            <person name="de Groot N.N."/>
        </authorList>
    </citation>
    <scope>NUCLEOTIDE SEQUENCE [LARGE SCALE GENOMIC DNA]</scope>
    <source>
        <strain evidence="2 3">DSM 23421</strain>
    </source>
</reference>
<dbReference type="EMBL" id="FNAO01000004">
    <property type="protein sequence ID" value="SDE23263.1"/>
    <property type="molecule type" value="Genomic_DNA"/>
</dbReference>
<keyword evidence="1" id="KW-0812">Transmembrane</keyword>
<sequence length="166" mass="19063">MTICPLLQRNYNTMQPKRFLKILATIHLALCVGLVLCAVFAFYQNGDFTARMNQQDIFIYIVPIVAAAGYFLSQLVFKKRIESISRKENLSIKLRKHQITSLIKYALLEGPGFLALTAYFWSGNALYLIIAIALIVYLFVQRPTAEKIKKELPLTLEEQKQFDNLK</sequence>
<feature type="transmembrane region" description="Helical" evidence="1">
    <location>
        <begin position="125"/>
        <end position="140"/>
    </location>
</feature>
<dbReference type="STRING" id="641691.SAMN05421636_10448"/>
<evidence type="ECO:0000313" key="3">
    <source>
        <dbReference type="Proteomes" id="UP000199109"/>
    </source>
</evidence>
<organism evidence="2 3">
    <name type="scientific">Pricia antarctica</name>
    <dbReference type="NCBI Taxonomy" id="641691"/>
    <lineage>
        <taxon>Bacteria</taxon>
        <taxon>Pseudomonadati</taxon>
        <taxon>Bacteroidota</taxon>
        <taxon>Flavobacteriia</taxon>
        <taxon>Flavobacteriales</taxon>
        <taxon>Flavobacteriaceae</taxon>
        <taxon>Pricia</taxon>
    </lineage>
</organism>
<feature type="transmembrane region" description="Helical" evidence="1">
    <location>
        <begin position="57"/>
        <end position="77"/>
    </location>
</feature>
<name>A0A1G7B8B9_9FLAO</name>
<feature type="transmembrane region" description="Helical" evidence="1">
    <location>
        <begin position="102"/>
        <end position="119"/>
    </location>
</feature>
<feature type="transmembrane region" description="Helical" evidence="1">
    <location>
        <begin position="20"/>
        <end position="45"/>
    </location>
</feature>
<keyword evidence="3" id="KW-1185">Reference proteome</keyword>